<dbReference type="SMART" id="SM01057">
    <property type="entry name" value="Carb_anhydrase"/>
    <property type="match status" value="1"/>
</dbReference>
<keyword evidence="14" id="KW-0449">Lipoprotein</keyword>
<comment type="cofactor">
    <cofactor evidence="1 17">
        <name>Zn(2+)</name>
        <dbReference type="ChEBI" id="CHEBI:29105"/>
    </cofactor>
</comment>
<evidence type="ECO:0000256" key="6">
    <source>
        <dbReference type="ARBA" id="ARBA00022622"/>
    </source>
</evidence>
<organism evidence="19 20">
    <name type="scientific">Pantherophis guttatus</name>
    <name type="common">Corn snake</name>
    <name type="synonym">Elaphe guttata</name>
    <dbReference type="NCBI Taxonomy" id="94885"/>
    <lineage>
        <taxon>Eukaryota</taxon>
        <taxon>Metazoa</taxon>
        <taxon>Chordata</taxon>
        <taxon>Craniata</taxon>
        <taxon>Vertebrata</taxon>
        <taxon>Euteleostomi</taxon>
        <taxon>Lepidosauria</taxon>
        <taxon>Squamata</taxon>
        <taxon>Bifurcata</taxon>
        <taxon>Unidentata</taxon>
        <taxon>Episquamata</taxon>
        <taxon>Toxicofera</taxon>
        <taxon>Serpentes</taxon>
        <taxon>Colubroidea</taxon>
        <taxon>Colubridae</taxon>
        <taxon>Colubrinae</taxon>
        <taxon>Pantherophis</taxon>
    </lineage>
</organism>
<proteinExistence type="inferred from homology"/>
<dbReference type="Proteomes" id="UP001652622">
    <property type="component" value="Unplaced"/>
</dbReference>
<feature type="domain" description="Alpha-carbonic anhydrase" evidence="18">
    <location>
        <begin position="25"/>
        <end position="293"/>
    </location>
</feature>
<evidence type="ECO:0000256" key="9">
    <source>
        <dbReference type="ARBA" id="ARBA00022833"/>
    </source>
</evidence>
<evidence type="ECO:0000256" key="1">
    <source>
        <dbReference type="ARBA" id="ARBA00001947"/>
    </source>
</evidence>
<comment type="catalytic activity">
    <reaction evidence="16">
        <text>hydrogencarbonate + H(+) = CO2 + H2O</text>
        <dbReference type="Rhea" id="RHEA:10748"/>
        <dbReference type="ChEBI" id="CHEBI:15377"/>
        <dbReference type="ChEBI" id="CHEBI:15378"/>
        <dbReference type="ChEBI" id="CHEBI:16526"/>
        <dbReference type="ChEBI" id="CHEBI:17544"/>
        <dbReference type="EC" id="4.2.1.1"/>
    </reaction>
    <physiologicalReaction direction="left-to-right" evidence="16">
        <dbReference type="Rhea" id="RHEA:10749"/>
    </physiologicalReaction>
    <physiologicalReaction direction="right-to-left" evidence="16">
        <dbReference type="Rhea" id="RHEA:10750"/>
    </physiologicalReaction>
</comment>
<keyword evidence="13 17" id="KW-0456">Lyase</keyword>
<evidence type="ECO:0000256" key="8">
    <source>
        <dbReference type="ARBA" id="ARBA00022729"/>
    </source>
</evidence>
<dbReference type="Pfam" id="PF00194">
    <property type="entry name" value="Carb_anhydrase"/>
    <property type="match status" value="1"/>
</dbReference>
<dbReference type="InterPro" id="IPR018338">
    <property type="entry name" value="Carbonic_anhydrase_a-class_CS"/>
</dbReference>
<dbReference type="PANTHER" id="PTHR18952:SF95">
    <property type="entry name" value="CARBONIC ANHYDRASE 4"/>
    <property type="match status" value="1"/>
</dbReference>
<keyword evidence="5" id="KW-1003">Cell membrane</keyword>
<evidence type="ECO:0000256" key="5">
    <source>
        <dbReference type="ARBA" id="ARBA00022475"/>
    </source>
</evidence>
<evidence type="ECO:0000256" key="14">
    <source>
        <dbReference type="ARBA" id="ARBA00023288"/>
    </source>
</evidence>
<keyword evidence="12" id="KW-0325">Glycoprotein</keyword>
<keyword evidence="6" id="KW-0336">GPI-anchor</keyword>
<keyword evidence="11" id="KW-1015">Disulfide bond</keyword>
<feature type="chain" id="PRO_5044967864" description="Carbonic anhydrase" evidence="17">
    <location>
        <begin position="20"/>
        <end position="319"/>
    </location>
</feature>
<dbReference type="EC" id="4.2.1.1" evidence="17"/>
<evidence type="ECO:0000256" key="7">
    <source>
        <dbReference type="ARBA" id="ARBA00022723"/>
    </source>
</evidence>
<evidence type="ECO:0000256" key="12">
    <source>
        <dbReference type="ARBA" id="ARBA00023180"/>
    </source>
</evidence>
<dbReference type="GeneID" id="117675703"/>
<evidence type="ECO:0000313" key="19">
    <source>
        <dbReference type="Proteomes" id="UP001652622"/>
    </source>
</evidence>
<keyword evidence="10" id="KW-0472">Membrane</keyword>
<accession>A0ABM3ZLH7</accession>
<protein>
    <recommendedName>
        <fullName evidence="17">Carbonic anhydrase</fullName>
        <ecNumber evidence="17">4.2.1.1</ecNumber>
    </recommendedName>
</protein>
<keyword evidence="7 17" id="KW-0479">Metal-binding</keyword>
<name>A0ABM3ZLH7_PANGU</name>
<sequence>MESLRCLAFLLGYAAFAAAASEEGKTWCYASQQCKVPDCKEPRLWAKLYSECGNNKQSPVNILTRQVTYNNSLKAFNFINYDVESNHKWSMENNGHTVVVQLGQSEKVESGGLNGRYKAVQFHFHWGSEMGNTRSPGSEHSIDGERYPMELHIVHIKEEFSSTDSAIKGKGVAVLGFFIKVGKKNRNYESLISNLEKIGTAGQKVEIPALALESLIPEKKDLTSFYRYTGSLTTPACSEEVVWTLFEKPIELEWEQIEEFWKKVYFDKGKTLPMVDNFRPVQPLGGRIIEKSNSNLLLPPGNALLLVPTAAFLASAWIS</sequence>
<dbReference type="InterPro" id="IPR023561">
    <property type="entry name" value="Carbonic_anhydrase_a-class"/>
</dbReference>
<feature type="signal peptide" evidence="17">
    <location>
        <begin position="1"/>
        <end position="19"/>
    </location>
</feature>
<evidence type="ECO:0000259" key="18">
    <source>
        <dbReference type="PROSITE" id="PS51144"/>
    </source>
</evidence>
<evidence type="ECO:0000256" key="17">
    <source>
        <dbReference type="RuleBase" id="RU367011"/>
    </source>
</evidence>
<evidence type="ECO:0000256" key="15">
    <source>
        <dbReference type="ARBA" id="ARBA00045603"/>
    </source>
</evidence>
<dbReference type="CDD" id="cd03117">
    <property type="entry name" value="alpha_CA_IV_XV_like"/>
    <property type="match status" value="1"/>
</dbReference>
<evidence type="ECO:0000256" key="13">
    <source>
        <dbReference type="ARBA" id="ARBA00023239"/>
    </source>
</evidence>
<evidence type="ECO:0000256" key="3">
    <source>
        <dbReference type="ARBA" id="ARBA00010718"/>
    </source>
</evidence>
<evidence type="ECO:0000256" key="16">
    <source>
        <dbReference type="ARBA" id="ARBA00049061"/>
    </source>
</evidence>
<evidence type="ECO:0000256" key="2">
    <source>
        <dbReference type="ARBA" id="ARBA00004609"/>
    </source>
</evidence>
<evidence type="ECO:0000313" key="20">
    <source>
        <dbReference type="RefSeq" id="XP_060549218.1"/>
    </source>
</evidence>
<comment type="similarity">
    <text evidence="3 17">Belongs to the alpha-carbonic anhydrase family.</text>
</comment>
<dbReference type="PROSITE" id="PS51144">
    <property type="entry name" value="ALPHA_CA_2"/>
    <property type="match status" value="1"/>
</dbReference>
<dbReference type="SUPFAM" id="SSF51069">
    <property type="entry name" value="Carbonic anhydrase"/>
    <property type="match status" value="1"/>
</dbReference>
<dbReference type="RefSeq" id="XP_060549218.1">
    <property type="nucleotide sequence ID" value="XM_060693235.1"/>
</dbReference>
<evidence type="ECO:0000256" key="10">
    <source>
        <dbReference type="ARBA" id="ARBA00023136"/>
    </source>
</evidence>
<evidence type="ECO:0000256" key="4">
    <source>
        <dbReference type="ARBA" id="ARBA00011736"/>
    </source>
</evidence>
<dbReference type="InterPro" id="IPR001148">
    <property type="entry name" value="CA_dom"/>
</dbReference>
<reference evidence="20" key="1">
    <citation type="submission" date="2025-08" db="UniProtKB">
        <authorList>
            <consortium name="RefSeq"/>
        </authorList>
    </citation>
    <scope>IDENTIFICATION</scope>
    <source>
        <tissue evidence="20">Blood</tissue>
    </source>
</reference>
<comment type="subcellular location">
    <subcellularLocation>
        <location evidence="2">Cell membrane</location>
        <topology evidence="2">Lipid-anchor</topology>
        <topology evidence="2">GPI-anchor</topology>
    </subcellularLocation>
</comment>
<comment type="subunit">
    <text evidence="4">Interacts with SLC4A4.</text>
</comment>
<keyword evidence="9 17" id="KW-0862">Zinc</keyword>
<keyword evidence="8 17" id="KW-0732">Signal</keyword>
<dbReference type="PANTHER" id="PTHR18952">
    <property type="entry name" value="CARBONIC ANHYDRASE"/>
    <property type="match status" value="1"/>
</dbReference>
<dbReference type="InterPro" id="IPR036398">
    <property type="entry name" value="CA_dom_sf"/>
</dbReference>
<keyword evidence="19" id="KW-1185">Reference proteome</keyword>
<dbReference type="PROSITE" id="PS00162">
    <property type="entry name" value="ALPHA_CA_1"/>
    <property type="match status" value="1"/>
</dbReference>
<gene>
    <name evidence="20" type="primary">CA4</name>
</gene>
<comment type="function">
    <text evidence="17">Reversible hydration of carbon dioxide.</text>
</comment>
<comment type="function">
    <text evidence="15">Catalyzes the reversible hydration of carbon dioxide into bicarbonate and protons and thus is essential to maintaining intracellular and extracellular pH. May stimulate the sodium/bicarbonate transporter activity of SLC4A4 that acts in pH homeostasis. It is essential for acid overload removal from the retina and retina epithelium, and acid release in the choriocapillaris in the choroid.</text>
</comment>
<dbReference type="Gene3D" id="3.10.200.10">
    <property type="entry name" value="Alpha carbonic anhydrase"/>
    <property type="match status" value="1"/>
</dbReference>
<dbReference type="InterPro" id="IPR041874">
    <property type="entry name" value="CA4/CA15"/>
</dbReference>
<evidence type="ECO:0000256" key="11">
    <source>
        <dbReference type="ARBA" id="ARBA00023157"/>
    </source>
</evidence>